<dbReference type="STRING" id="873513.HMPREF6485_2801"/>
<keyword evidence="2" id="KW-1185">Reference proteome</keyword>
<organism evidence="1 2">
    <name type="scientific">Segatella buccae ATCC 33574</name>
    <dbReference type="NCBI Taxonomy" id="873513"/>
    <lineage>
        <taxon>Bacteria</taxon>
        <taxon>Pseudomonadati</taxon>
        <taxon>Bacteroidota</taxon>
        <taxon>Bacteroidia</taxon>
        <taxon>Bacteroidales</taxon>
        <taxon>Prevotellaceae</taxon>
        <taxon>Segatella</taxon>
    </lineage>
</organism>
<dbReference type="RefSeq" id="WP_004346999.1">
    <property type="nucleotide sequence ID" value="NZ_GL586311.1"/>
</dbReference>
<evidence type="ECO:0000313" key="2">
    <source>
        <dbReference type="Proteomes" id="UP000003112"/>
    </source>
</evidence>
<dbReference type="Proteomes" id="UP000003112">
    <property type="component" value="Unassembled WGS sequence"/>
</dbReference>
<sequence length="44" mass="5338">MEKKNFPSVIRQMIEDKRAVQNYIREHGTLKGFKNDRIKFARPF</sequence>
<dbReference type="HOGENOM" id="CLU_3220073_0_0_10"/>
<dbReference type="EMBL" id="AEPD01000051">
    <property type="protein sequence ID" value="EFU29302.1"/>
    <property type="molecule type" value="Genomic_DNA"/>
</dbReference>
<comment type="caution">
    <text evidence="1">The sequence shown here is derived from an EMBL/GenBank/DDBJ whole genome shotgun (WGS) entry which is preliminary data.</text>
</comment>
<protein>
    <submittedName>
        <fullName evidence="1">Uncharacterized protein</fullName>
    </submittedName>
</protein>
<name>E6KB14_9BACT</name>
<dbReference type="AlphaFoldDB" id="E6KB14"/>
<gene>
    <name evidence="1" type="ORF">HMPREF6485_2801</name>
</gene>
<accession>E6KB14</accession>
<evidence type="ECO:0000313" key="1">
    <source>
        <dbReference type="EMBL" id="EFU29302.1"/>
    </source>
</evidence>
<dbReference type="GeneID" id="93537581"/>
<proteinExistence type="predicted"/>
<reference evidence="1 2" key="1">
    <citation type="submission" date="2010-10" db="EMBL/GenBank/DDBJ databases">
        <authorList>
            <person name="Muzny D."/>
            <person name="Qin X."/>
            <person name="Deng J."/>
            <person name="Jiang H."/>
            <person name="Liu Y."/>
            <person name="Qu J."/>
            <person name="Song X.-Z."/>
            <person name="Zhang L."/>
            <person name="Thornton R."/>
            <person name="Coyle M."/>
            <person name="Francisco L."/>
            <person name="Jackson L."/>
            <person name="Javaid M."/>
            <person name="Korchina V."/>
            <person name="Kovar C."/>
            <person name="Mata R."/>
            <person name="Mathew T."/>
            <person name="Ngo R."/>
            <person name="Nguyen L."/>
            <person name="Nguyen N."/>
            <person name="Okwuonu G."/>
            <person name="Ongeri F."/>
            <person name="Pham C."/>
            <person name="Simmons D."/>
            <person name="Wilczek-Boney K."/>
            <person name="Hale W."/>
            <person name="Jakkamsetti A."/>
            <person name="Pham P."/>
            <person name="Ruth R."/>
            <person name="San Lucas F."/>
            <person name="Warren J."/>
            <person name="Zhang J."/>
            <person name="Zhao Z."/>
            <person name="Zhou C."/>
            <person name="Zhu D."/>
            <person name="Lee S."/>
            <person name="Bess C."/>
            <person name="Blankenburg K."/>
            <person name="Forbes L."/>
            <person name="Fu Q."/>
            <person name="Gubbala S."/>
            <person name="Hirani K."/>
            <person name="Jayaseelan J.C."/>
            <person name="Lara F."/>
            <person name="Munidasa M."/>
            <person name="Palculict T."/>
            <person name="Patil S."/>
            <person name="Pu L.-L."/>
            <person name="Saada N."/>
            <person name="Tang L."/>
            <person name="Weissenberger G."/>
            <person name="Zhu Y."/>
            <person name="Hemphill L."/>
            <person name="Shang Y."/>
            <person name="Youmans B."/>
            <person name="Ayvaz T."/>
            <person name="Ross M."/>
            <person name="Santibanez J."/>
            <person name="Aqrawi P."/>
            <person name="Gross S."/>
            <person name="Joshi V."/>
            <person name="Fowler G."/>
            <person name="Nazareth L."/>
            <person name="Reid J."/>
            <person name="Worley K."/>
            <person name="Petrosino J."/>
            <person name="Highlander S."/>
            <person name="Gibbs R."/>
        </authorList>
    </citation>
    <scope>NUCLEOTIDE SEQUENCE [LARGE SCALE GENOMIC DNA]</scope>
    <source>
        <strain evidence="1 2">ATCC 33574</strain>
    </source>
</reference>